<dbReference type="AlphaFoldDB" id="A0A484BLS2"/>
<feature type="compositionally biased region" description="Basic residues" evidence="1">
    <location>
        <begin position="314"/>
        <end position="325"/>
    </location>
</feature>
<evidence type="ECO:0000313" key="4">
    <source>
        <dbReference type="Proteomes" id="UP000295192"/>
    </source>
</evidence>
<dbReference type="Pfam" id="PF15866">
    <property type="entry name" value="DUF4729"/>
    <property type="match status" value="1"/>
</dbReference>
<dbReference type="InterPro" id="IPR031732">
    <property type="entry name" value="DUF4729"/>
</dbReference>
<name>A0A484BLS2_DRONA</name>
<evidence type="ECO:0000313" key="3">
    <source>
        <dbReference type="EMBL" id="TDG49624.1"/>
    </source>
</evidence>
<keyword evidence="4" id="KW-1185">Reference proteome</keyword>
<reference evidence="3 4" key="1">
    <citation type="journal article" date="2019" name="J. Hered.">
        <title>An Improved Genome Assembly for Drosophila navojoa, the Basal Species in the mojavensis Cluster.</title>
        <authorList>
            <person name="Vanderlinde T."/>
            <person name="Dupim E.G."/>
            <person name="Nazario-Yepiz N.O."/>
            <person name="Carvalho A.B."/>
        </authorList>
    </citation>
    <scope>NUCLEOTIDE SEQUENCE [LARGE SCALE GENOMIC DNA]</scope>
    <source>
        <strain evidence="3">Navoj_Jal97</strain>
        <tissue evidence="3">Whole organism</tissue>
    </source>
</reference>
<accession>A0A484BLS2</accession>
<feature type="domain" description="DUF4729" evidence="2">
    <location>
        <begin position="49"/>
        <end position="247"/>
    </location>
</feature>
<comment type="caution">
    <text evidence="3">The sequence shown here is derived from an EMBL/GenBank/DDBJ whole genome shotgun (WGS) entry which is preliminary data.</text>
</comment>
<dbReference type="EMBL" id="LSRL02000021">
    <property type="protein sequence ID" value="TDG49624.1"/>
    <property type="molecule type" value="Genomic_DNA"/>
</dbReference>
<dbReference type="KEGG" id="dnv:108650593"/>
<organism evidence="3 4">
    <name type="scientific">Drosophila navojoa</name>
    <name type="common">Fruit fly</name>
    <dbReference type="NCBI Taxonomy" id="7232"/>
    <lineage>
        <taxon>Eukaryota</taxon>
        <taxon>Metazoa</taxon>
        <taxon>Ecdysozoa</taxon>
        <taxon>Arthropoda</taxon>
        <taxon>Hexapoda</taxon>
        <taxon>Insecta</taxon>
        <taxon>Pterygota</taxon>
        <taxon>Neoptera</taxon>
        <taxon>Endopterygota</taxon>
        <taxon>Diptera</taxon>
        <taxon>Brachycera</taxon>
        <taxon>Muscomorpha</taxon>
        <taxon>Ephydroidea</taxon>
        <taxon>Drosophilidae</taxon>
        <taxon>Drosophila</taxon>
    </lineage>
</organism>
<dbReference type="SUPFAM" id="SSF75712">
    <property type="entry name" value="Rad50 coiled-coil Zn hook"/>
    <property type="match status" value="1"/>
</dbReference>
<feature type="region of interest" description="Disordered" evidence="1">
    <location>
        <begin position="1"/>
        <end position="34"/>
    </location>
</feature>
<gene>
    <name evidence="3" type="ORF">AWZ03_003862</name>
</gene>
<dbReference type="OMA" id="RTTWYAQ"/>
<evidence type="ECO:0000256" key="1">
    <source>
        <dbReference type="SAM" id="MobiDB-lite"/>
    </source>
</evidence>
<evidence type="ECO:0000259" key="2">
    <source>
        <dbReference type="Pfam" id="PF15866"/>
    </source>
</evidence>
<feature type="compositionally biased region" description="Basic and acidic residues" evidence="1">
    <location>
        <begin position="14"/>
        <end position="34"/>
    </location>
</feature>
<dbReference type="OrthoDB" id="7736976at2759"/>
<protein>
    <recommendedName>
        <fullName evidence="2">DUF4729 domain-containing protein</fullName>
    </recommendedName>
</protein>
<dbReference type="Proteomes" id="UP000295192">
    <property type="component" value="Unassembled WGS sequence"/>
</dbReference>
<sequence length="344" mass="39788">MNKDKISHRQMQQETERRLEQKLQEAKETESKNSEYRTAVRLLSRVPGNCPVSKCREIVFPSNLMMHMLHKHVNAFGSTNSEIYEHKPLIMCFDPNNFTEFGVNHCFATLMYGGKKGRIATRPGLTYLSNPNSALINDHHRFDNFLPIMLIVCRTTWYAQLKDKHLEAQLVSINARKASIYVFWLVAPKTTRKLYYTLTVYDRYYLNSRSVVRVVRDYTQSQNPSEFLPNEDNYLLLRDSEVKSFMSMSHGEATPQLRQGIPIELIIYENPNNPPIRHSSQRELHAALKQAQDVYIMDSVPRLRGSTSRVTPAKTKKTRAKKSRTKPSTSVSECPISLQSIFKL</sequence>
<feature type="region of interest" description="Disordered" evidence="1">
    <location>
        <begin position="305"/>
        <end position="332"/>
    </location>
</feature>
<proteinExistence type="predicted"/>